<evidence type="ECO:0000259" key="9">
    <source>
        <dbReference type="Pfam" id="PF13087"/>
    </source>
</evidence>
<dbReference type="KEGG" id="lbc:LACBIDRAFT_316322"/>
<keyword evidence="4" id="KW-0347">Helicase</keyword>
<dbReference type="Proteomes" id="UP000001194">
    <property type="component" value="Unassembled WGS sequence"/>
</dbReference>
<evidence type="ECO:0000256" key="2">
    <source>
        <dbReference type="ARBA" id="ARBA00022741"/>
    </source>
</evidence>
<evidence type="ECO:0000313" key="11">
    <source>
        <dbReference type="Proteomes" id="UP000001194"/>
    </source>
</evidence>
<comment type="similarity">
    <text evidence="1">Belongs to the DNA2/NAM7 helicase family.</text>
</comment>
<dbReference type="InterPro" id="IPR047187">
    <property type="entry name" value="SF1_C_Upf1"/>
</dbReference>
<feature type="domain" description="DNA2/NAM7 helicase-like C-terminal" evidence="9">
    <location>
        <begin position="1453"/>
        <end position="1660"/>
    </location>
</feature>
<organism evidence="11">
    <name type="scientific">Laccaria bicolor (strain S238N-H82 / ATCC MYA-4686)</name>
    <name type="common">Bicoloured deceiver</name>
    <name type="synonym">Laccaria laccata var. bicolor</name>
    <dbReference type="NCBI Taxonomy" id="486041"/>
    <lineage>
        <taxon>Eukaryota</taxon>
        <taxon>Fungi</taxon>
        <taxon>Dikarya</taxon>
        <taxon>Basidiomycota</taxon>
        <taxon>Agaricomycotina</taxon>
        <taxon>Agaricomycetes</taxon>
        <taxon>Agaricomycetidae</taxon>
        <taxon>Agaricales</taxon>
        <taxon>Agaricineae</taxon>
        <taxon>Hydnangiaceae</taxon>
        <taxon>Laccaria</taxon>
    </lineage>
</organism>
<feature type="domain" description="DNA2/NAM7 helicase helicase" evidence="8">
    <location>
        <begin position="1377"/>
        <end position="1445"/>
    </location>
</feature>
<dbReference type="InterPro" id="IPR041679">
    <property type="entry name" value="DNA2/NAM7-like_C"/>
</dbReference>
<evidence type="ECO:0000256" key="5">
    <source>
        <dbReference type="ARBA" id="ARBA00022840"/>
    </source>
</evidence>
<protein>
    <submittedName>
        <fullName evidence="10">RNA-directed RNA polymerase</fullName>
    </submittedName>
</protein>
<dbReference type="SUPFAM" id="SSF52540">
    <property type="entry name" value="P-loop containing nucleoside triphosphate hydrolases"/>
    <property type="match status" value="1"/>
</dbReference>
<dbReference type="HOGENOM" id="CLU_002184_0_0_1"/>
<feature type="region of interest" description="Disordered" evidence="6">
    <location>
        <begin position="1101"/>
        <end position="1121"/>
    </location>
</feature>
<keyword evidence="10" id="KW-0808">Transferase</keyword>
<keyword evidence="10" id="KW-0548">Nucleotidyltransferase</keyword>
<proteinExistence type="inferred from homology"/>
<evidence type="ECO:0000256" key="4">
    <source>
        <dbReference type="ARBA" id="ARBA00022806"/>
    </source>
</evidence>
<evidence type="ECO:0000256" key="3">
    <source>
        <dbReference type="ARBA" id="ARBA00022801"/>
    </source>
</evidence>
<dbReference type="GO" id="GO:0003968">
    <property type="term" value="F:RNA-directed RNA polymerase activity"/>
    <property type="evidence" value="ECO:0007669"/>
    <property type="project" value="UniProtKB-KW"/>
</dbReference>
<dbReference type="GO" id="GO:0003723">
    <property type="term" value="F:RNA binding"/>
    <property type="evidence" value="ECO:0007669"/>
    <property type="project" value="UniProtKB-KW"/>
</dbReference>
<dbReference type="OrthoDB" id="6513042at2759"/>
<dbReference type="Pfam" id="PF13087">
    <property type="entry name" value="AAA_12"/>
    <property type="match status" value="1"/>
</dbReference>
<evidence type="ECO:0000256" key="1">
    <source>
        <dbReference type="ARBA" id="ARBA00007913"/>
    </source>
</evidence>
<evidence type="ECO:0000259" key="7">
    <source>
        <dbReference type="Pfam" id="PF05183"/>
    </source>
</evidence>
<evidence type="ECO:0000313" key="10">
    <source>
        <dbReference type="EMBL" id="EDQ99567.1"/>
    </source>
</evidence>
<keyword evidence="3" id="KW-0378">Hydrolase</keyword>
<keyword evidence="11" id="KW-1185">Reference proteome</keyword>
<dbReference type="STRING" id="486041.B0E0P9"/>
<dbReference type="GO" id="GO:0031380">
    <property type="term" value="C:nuclear RNA-directed RNA polymerase complex"/>
    <property type="evidence" value="ECO:0007669"/>
    <property type="project" value="TreeGrafter"/>
</dbReference>
<sequence>MAPTILRNNPQMDDDAWRFNVPHESLLPPKRARQGITYGNVVSFSTDAITLRIEQFPSNRVIHSDDPSKFILLSFGKEFRFPDHPPRVSGEYIARLLKAGFFLNDIQYRFYHHSNSQLRGRSCFLRQANNDKELDDRIYQLGDFGRIMNIAKRAKRIGLLFSSAQIDYRLDPKYIADIPDIQDGDELFSDGCGLISKRLSIALSKAKRITFRNVRYTPTVFQIRYLGYKGVLMLHPQLDAEGKHLAQFRKSMKKFTTTTDHTFSVVGHSRPYTFGRLNNDIIVLLSCLGVTNEKLLNKQDEYFQWLRNATEDPTAAVDFLSCIDQYPLAGKVLLNGINDPDVAKEIRRLQLGEIARYTDEREKFKSRMIIRESRRLFGVCDPFQVLKEGEVHIRIMASRKGPSTPIHGDVLIVRNPCLHPGDCLKLRAVHNDKLSHLVDCLVFASVARPGHHAAPSMSSGGDLDGDEFLVCWDKDLVPPRISESYDYPGNKERISKKVTREDLAVHFASYNAAGLARVSALHNKWARYSPQGALSVQCQELNALHSQSVDGAGIKIPDRLTKPPEPTEPFIIDLLEQAARKFATEFVQSQTNLASIPSLDAEEGQKLISQLFKSTQHAVTEYELFELAYRLSQKYRFDLRPYLGQIDWSAITAMQKHAVSTTLSLSSIDYPYMWNSLIKSDILMPQDLYSRSLSSPFSIQRLYSSKENGLTTFFEYLRMATQDYTRKLLVIQTERRFSVGIFMRGNIPWDEEPEVNDNVVVCSFLPDSSSTIAHQHPCSAGYRLHLSDSRMELYNRQRSDTFVFINRQLGTEVVASIALQKISKTVQKQLGRVNRSPLIGIELHVVSNHDRVAHQLFDLWFQHVPTEEYVRRFQRQSAPYRMNDLKDVDWSKEPDWLKSAFYPLRDPQGLPSSKKLRQHTQETMDAVLARRMLPELDQILDFGLMYHAEDEVLLVFHYVLLLKPFPEGLAVKWIDRYPPLVFTVLKVYPPDDETLKLPPETEQMTRTIVQAIIRSANDLRIASLVALEKIAGSIALLPIDEYIEMLMLAALSVRSSQLVQEVLLVMNDIRLAHCPQTPVLEYGHKHALGVVFDRAEEAADECPCNEDGKPRKQRNPPSQTNLTFVADDTLHVMATLRVDAKTAIRLHSHVRLQATSKAENRWIDAPVLDGLVVQAMKGELKIKLLQPAPPETERMDWVVFNAGSIATSRAMLDALLRLLEQKQAACLFYNFITGDEEEAPEGEQVPSVEVIPPGDDSGLNESQRMAVQSWAAPLSLIWGPPGTGKTTVVVDILRSIIKTYYPATPKILMTASTHNAVDNVLERFVKINEEDQLLREEQILRVATDQSKVNQDLQHFTIDARIGGDMNQNSRLVKQAQERVERSVLVFTTCAGAGLGILRKVDFDIAIIDEASQITEPCALIPLVKGIKRAMMVGDHVQLRPTVKNMAKVVRFDISLLERLYSQPNIPEGMVKTMLDVQYRSPKELNAFPSKEFYEGRLKTSDANSAGSLNALKKSSFPWPIGDGGEVIPAVFIQCSSEEDLGDRSKSNEGQVDVVRHVLKLLSSTPKNPTSEEEDKSEEKDLKVTVLSPYTKQIQTLRRRLPSSITSSTIDSFQGRESDIIIFSTVRCNVDGDVGFLDDPRRLNVMWTRARLALIIVGDRATLSANQLWKRALEACTEVEIVLEEPTTTG</sequence>
<accession>B0E0P9</accession>
<keyword evidence="10" id="KW-0696">RNA-directed RNA polymerase</keyword>
<dbReference type="CDD" id="cd18808">
    <property type="entry name" value="SF1_C_Upf1"/>
    <property type="match status" value="1"/>
</dbReference>
<dbReference type="GO" id="GO:0004386">
    <property type="term" value="F:helicase activity"/>
    <property type="evidence" value="ECO:0007669"/>
    <property type="project" value="UniProtKB-KW"/>
</dbReference>
<dbReference type="InterPro" id="IPR007855">
    <property type="entry name" value="RDRP"/>
</dbReference>
<dbReference type="PANTHER" id="PTHR23079">
    <property type="entry name" value="RNA-DEPENDENT RNA POLYMERASE"/>
    <property type="match status" value="1"/>
</dbReference>
<dbReference type="InterPro" id="IPR041677">
    <property type="entry name" value="DNA2/NAM7_AAA_11"/>
</dbReference>
<dbReference type="PANTHER" id="PTHR23079:SF55">
    <property type="entry name" value="RNA-DIRECTED RNA POLYMERASE"/>
    <property type="match status" value="1"/>
</dbReference>
<dbReference type="Pfam" id="PF13086">
    <property type="entry name" value="AAA_11"/>
    <property type="match status" value="1"/>
</dbReference>
<dbReference type="FunFam" id="3.40.50.300:FF:000326">
    <property type="entry name" value="P-loop containing nucleoside triphosphate hydrolase"/>
    <property type="match status" value="1"/>
</dbReference>
<dbReference type="RefSeq" id="XP_001889791.1">
    <property type="nucleotide sequence ID" value="XM_001889756.1"/>
</dbReference>
<dbReference type="GO" id="GO:0005694">
    <property type="term" value="C:chromosome"/>
    <property type="evidence" value="ECO:0007669"/>
    <property type="project" value="UniProtKB-ARBA"/>
</dbReference>
<dbReference type="GO" id="GO:0030422">
    <property type="term" value="P:siRNA processing"/>
    <property type="evidence" value="ECO:0007669"/>
    <property type="project" value="TreeGrafter"/>
</dbReference>
<evidence type="ECO:0000256" key="6">
    <source>
        <dbReference type="SAM" id="MobiDB-lite"/>
    </source>
</evidence>
<evidence type="ECO:0000259" key="8">
    <source>
        <dbReference type="Pfam" id="PF13086"/>
    </source>
</evidence>
<dbReference type="GeneID" id="6085433"/>
<keyword evidence="2" id="KW-0547">Nucleotide-binding</keyword>
<name>B0E0P9_LACBS</name>
<dbReference type="Gene3D" id="3.40.50.300">
    <property type="entry name" value="P-loop containing nucleotide triphosphate hydrolases"/>
    <property type="match status" value="2"/>
</dbReference>
<dbReference type="EMBL" id="DS547162">
    <property type="protein sequence ID" value="EDQ99567.1"/>
    <property type="molecule type" value="Genomic_DNA"/>
</dbReference>
<dbReference type="Pfam" id="PF05183">
    <property type="entry name" value="RdRP"/>
    <property type="match status" value="1"/>
</dbReference>
<dbReference type="InParanoid" id="B0E0P9"/>
<dbReference type="InterPro" id="IPR057596">
    <property type="entry name" value="RDRP_core"/>
</dbReference>
<feature type="domain" description="RDRP core" evidence="7">
    <location>
        <begin position="53"/>
        <end position="552"/>
    </location>
</feature>
<keyword evidence="5" id="KW-0067">ATP-binding</keyword>
<dbReference type="GO" id="GO:0005524">
    <property type="term" value="F:ATP binding"/>
    <property type="evidence" value="ECO:0007669"/>
    <property type="project" value="UniProtKB-KW"/>
</dbReference>
<gene>
    <name evidence="10" type="primary">RDR16203</name>
    <name evidence="10" type="ORF">LACBIDRAFT_316322</name>
</gene>
<dbReference type="GO" id="GO:0016787">
    <property type="term" value="F:hydrolase activity"/>
    <property type="evidence" value="ECO:0007669"/>
    <property type="project" value="UniProtKB-KW"/>
</dbReference>
<reference evidence="10 11" key="1">
    <citation type="journal article" date="2008" name="Nature">
        <title>The genome of Laccaria bicolor provides insights into mycorrhizal symbiosis.</title>
        <authorList>
            <person name="Martin F."/>
            <person name="Aerts A."/>
            <person name="Ahren D."/>
            <person name="Brun A."/>
            <person name="Danchin E.G.J."/>
            <person name="Duchaussoy F."/>
            <person name="Gibon J."/>
            <person name="Kohler A."/>
            <person name="Lindquist E."/>
            <person name="Pereda V."/>
            <person name="Salamov A."/>
            <person name="Shapiro H.J."/>
            <person name="Wuyts J."/>
            <person name="Blaudez D."/>
            <person name="Buee M."/>
            <person name="Brokstein P."/>
            <person name="Canbaeck B."/>
            <person name="Cohen D."/>
            <person name="Courty P.E."/>
            <person name="Coutinho P.M."/>
            <person name="Delaruelle C."/>
            <person name="Detter J.C."/>
            <person name="Deveau A."/>
            <person name="DiFazio S."/>
            <person name="Duplessis S."/>
            <person name="Fraissinet-Tachet L."/>
            <person name="Lucic E."/>
            <person name="Frey-Klett P."/>
            <person name="Fourrey C."/>
            <person name="Feussner I."/>
            <person name="Gay G."/>
            <person name="Grimwood J."/>
            <person name="Hoegger P.J."/>
            <person name="Jain P."/>
            <person name="Kilaru S."/>
            <person name="Labbe J."/>
            <person name="Lin Y.C."/>
            <person name="Legue V."/>
            <person name="Le Tacon F."/>
            <person name="Marmeisse R."/>
            <person name="Melayah D."/>
            <person name="Montanini B."/>
            <person name="Muratet M."/>
            <person name="Nehls U."/>
            <person name="Niculita-Hirzel H."/>
            <person name="Oudot-Le Secq M.P."/>
            <person name="Peter M."/>
            <person name="Quesneville H."/>
            <person name="Rajashekar B."/>
            <person name="Reich M."/>
            <person name="Rouhier N."/>
            <person name="Schmutz J."/>
            <person name="Yin T."/>
            <person name="Chalot M."/>
            <person name="Henrissat B."/>
            <person name="Kuees U."/>
            <person name="Lucas S."/>
            <person name="Van de Peer Y."/>
            <person name="Podila G.K."/>
            <person name="Polle A."/>
            <person name="Pukkila P.J."/>
            <person name="Richardson P.M."/>
            <person name="Rouze P."/>
            <person name="Sanders I.R."/>
            <person name="Stajich J.E."/>
            <person name="Tunlid A."/>
            <person name="Tuskan G."/>
            <person name="Grigoriev I.V."/>
        </authorList>
    </citation>
    <scope>NUCLEOTIDE SEQUENCE [LARGE SCALE GENOMIC DNA]</scope>
    <source>
        <strain evidence="11">S238N-H82 / ATCC MYA-4686</strain>
    </source>
</reference>
<dbReference type="InterPro" id="IPR027417">
    <property type="entry name" value="P-loop_NTPase"/>
</dbReference>